<dbReference type="OrthoDB" id="825722at2"/>
<proteinExistence type="predicted"/>
<sequence>MNFNKKLEELLGIGLDDYPGSDYSLIEEHFYSWSRHPRFISRKKPTTPIFDLFEEVEVVTSPYLYNRMMTLIAPEFEPAQIKTLENLVRELAEIYGADRKGMLWLLEEEIEEILLAKWEGRVWEFDKYDEIHDIFLLISSEKRIELTIKETGNLLDFLDD</sequence>
<keyword evidence="2" id="KW-1185">Reference proteome</keyword>
<dbReference type="RefSeq" id="WP_103926621.1">
    <property type="nucleotide sequence ID" value="NZ_FNVR01000042.1"/>
</dbReference>
<evidence type="ECO:0000313" key="2">
    <source>
        <dbReference type="Proteomes" id="UP000236736"/>
    </source>
</evidence>
<organism evidence="1 2">
    <name type="scientific">Algoriphagus boritolerans DSM 17298 = JCM 18970</name>
    <dbReference type="NCBI Taxonomy" id="1120964"/>
    <lineage>
        <taxon>Bacteria</taxon>
        <taxon>Pseudomonadati</taxon>
        <taxon>Bacteroidota</taxon>
        <taxon>Cytophagia</taxon>
        <taxon>Cytophagales</taxon>
        <taxon>Cyclobacteriaceae</taxon>
        <taxon>Algoriphagus</taxon>
    </lineage>
</organism>
<dbReference type="EMBL" id="FNVR01000042">
    <property type="protein sequence ID" value="SEG46581.1"/>
    <property type="molecule type" value="Genomic_DNA"/>
</dbReference>
<dbReference type="Proteomes" id="UP000236736">
    <property type="component" value="Unassembled WGS sequence"/>
</dbReference>
<reference evidence="2" key="1">
    <citation type="submission" date="2016-10" db="EMBL/GenBank/DDBJ databases">
        <authorList>
            <person name="Varghese N."/>
            <person name="Submissions S."/>
        </authorList>
    </citation>
    <scope>NUCLEOTIDE SEQUENCE [LARGE SCALE GENOMIC DNA]</scope>
    <source>
        <strain evidence="2">DSM 17298</strain>
    </source>
</reference>
<gene>
    <name evidence="1" type="ORF">SAMN03080598_04070</name>
</gene>
<protein>
    <submittedName>
        <fullName evidence="1">Uncharacterized protein</fullName>
    </submittedName>
</protein>
<dbReference type="AlphaFoldDB" id="A0A1H6ADM4"/>
<evidence type="ECO:0000313" key="1">
    <source>
        <dbReference type="EMBL" id="SEG46581.1"/>
    </source>
</evidence>
<name>A0A1H6ADM4_9BACT</name>
<accession>A0A1H6ADM4</accession>